<evidence type="ECO:0000313" key="9">
    <source>
        <dbReference type="EMBL" id="KAB7707233.1"/>
    </source>
</evidence>
<name>A0A6I1FGD1_9BACI</name>
<organism evidence="9 10">
    <name type="scientific">Bacillus aerolatus</name>
    <dbReference type="NCBI Taxonomy" id="2653354"/>
    <lineage>
        <taxon>Bacteria</taxon>
        <taxon>Bacillati</taxon>
        <taxon>Bacillota</taxon>
        <taxon>Bacilli</taxon>
        <taxon>Bacillales</taxon>
        <taxon>Bacillaceae</taxon>
        <taxon>Bacillus</taxon>
    </lineage>
</organism>
<feature type="transmembrane region" description="Helical" evidence="7">
    <location>
        <begin position="170"/>
        <end position="192"/>
    </location>
</feature>
<evidence type="ECO:0000256" key="6">
    <source>
        <dbReference type="ARBA" id="ARBA00023136"/>
    </source>
</evidence>
<evidence type="ECO:0000259" key="8">
    <source>
        <dbReference type="Pfam" id="PF06808"/>
    </source>
</evidence>
<feature type="transmembrane region" description="Helical" evidence="7">
    <location>
        <begin position="279"/>
        <end position="299"/>
    </location>
</feature>
<keyword evidence="6 7" id="KW-0472">Membrane</keyword>
<feature type="transmembrane region" description="Helical" evidence="7">
    <location>
        <begin position="398"/>
        <end position="422"/>
    </location>
</feature>
<keyword evidence="3" id="KW-0997">Cell inner membrane</keyword>
<comment type="caution">
    <text evidence="9">The sequence shown here is derived from an EMBL/GenBank/DDBJ whole genome shotgun (WGS) entry which is preliminary data.</text>
</comment>
<dbReference type="PANTHER" id="PTHR33362:SF4">
    <property type="entry name" value="2,3-DIKETO-L-GULONATE TRAP TRANSPORTER LARGE PERMEASE PROTEIN YIAN"/>
    <property type="match status" value="1"/>
</dbReference>
<reference evidence="9 10" key="1">
    <citation type="submission" date="2019-10" db="EMBL/GenBank/DDBJ databases">
        <title>Bacillus aerolatum sp. nov., isolated from bioaerosol of sport playgrounds.</title>
        <authorList>
            <person name="Chen P."/>
            <person name="Zhang G."/>
        </authorList>
    </citation>
    <scope>NUCLEOTIDE SEQUENCE [LARGE SCALE GENOMIC DNA]</scope>
    <source>
        <strain evidence="9 10">CX253</strain>
    </source>
</reference>
<protein>
    <submittedName>
        <fullName evidence="9">TRAP transporter large permease subunit</fullName>
    </submittedName>
</protein>
<dbReference type="PANTHER" id="PTHR33362">
    <property type="entry name" value="SIALIC ACID TRAP TRANSPORTER PERMEASE PROTEIN SIAT-RELATED"/>
    <property type="match status" value="1"/>
</dbReference>
<feature type="transmembrane region" description="Helical" evidence="7">
    <location>
        <begin position="311"/>
        <end position="329"/>
    </location>
</feature>
<feature type="transmembrane region" description="Helical" evidence="7">
    <location>
        <begin position="360"/>
        <end position="386"/>
    </location>
</feature>
<dbReference type="Proteomes" id="UP000429595">
    <property type="component" value="Unassembled WGS sequence"/>
</dbReference>
<feature type="domain" description="TRAP C4-dicarboxylate transport system permease DctM subunit" evidence="8">
    <location>
        <begin position="8"/>
        <end position="417"/>
    </location>
</feature>
<feature type="transmembrane region" description="Helical" evidence="7">
    <location>
        <begin position="47"/>
        <end position="68"/>
    </location>
</feature>
<accession>A0A6I1FGD1</accession>
<comment type="subcellular location">
    <subcellularLocation>
        <location evidence="1">Cell inner membrane</location>
        <topology evidence="1">Multi-pass membrane protein</topology>
    </subcellularLocation>
</comment>
<evidence type="ECO:0000256" key="7">
    <source>
        <dbReference type="SAM" id="Phobius"/>
    </source>
</evidence>
<feature type="transmembrane region" description="Helical" evidence="7">
    <location>
        <begin position="213"/>
        <end position="236"/>
    </location>
</feature>
<feature type="transmembrane region" description="Helical" evidence="7">
    <location>
        <begin position="336"/>
        <end position="354"/>
    </location>
</feature>
<keyword evidence="4 7" id="KW-0812">Transmembrane</keyword>
<feature type="transmembrane region" description="Helical" evidence="7">
    <location>
        <begin position="242"/>
        <end position="258"/>
    </location>
</feature>
<evidence type="ECO:0000256" key="2">
    <source>
        <dbReference type="ARBA" id="ARBA00022475"/>
    </source>
</evidence>
<dbReference type="Pfam" id="PF06808">
    <property type="entry name" value="DctM"/>
    <property type="match status" value="1"/>
</dbReference>
<dbReference type="PIRSF" id="PIRSF006066">
    <property type="entry name" value="HI0050"/>
    <property type="match status" value="1"/>
</dbReference>
<evidence type="ECO:0000256" key="3">
    <source>
        <dbReference type="ARBA" id="ARBA00022519"/>
    </source>
</evidence>
<evidence type="ECO:0000256" key="5">
    <source>
        <dbReference type="ARBA" id="ARBA00022989"/>
    </source>
</evidence>
<keyword evidence="2" id="KW-1003">Cell membrane</keyword>
<evidence type="ECO:0000256" key="4">
    <source>
        <dbReference type="ARBA" id="ARBA00022692"/>
    </source>
</evidence>
<dbReference type="GO" id="GO:0022857">
    <property type="term" value="F:transmembrane transporter activity"/>
    <property type="evidence" value="ECO:0007669"/>
    <property type="project" value="TreeGrafter"/>
</dbReference>
<dbReference type="InterPro" id="IPR010656">
    <property type="entry name" value="DctM"/>
</dbReference>
<proteinExistence type="predicted"/>
<keyword evidence="5 7" id="KW-1133">Transmembrane helix</keyword>
<dbReference type="RefSeq" id="WP_152151294.1">
    <property type="nucleotide sequence ID" value="NZ_WEIO01000004.1"/>
</dbReference>
<dbReference type="InterPro" id="IPR004681">
    <property type="entry name" value="TRAP_DctM"/>
</dbReference>
<dbReference type="EMBL" id="WEIO01000004">
    <property type="protein sequence ID" value="KAB7707233.1"/>
    <property type="molecule type" value="Genomic_DNA"/>
</dbReference>
<dbReference type="GO" id="GO:0005886">
    <property type="term" value="C:plasma membrane"/>
    <property type="evidence" value="ECO:0007669"/>
    <property type="project" value="UniProtKB-SubCell"/>
</dbReference>
<evidence type="ECO:0000313" key="10">
    <source>
        <dbReference type="Proteomes" id="UP000429595"/>
    </source>
</evidence>
<evidence type="ECO:0000256" key="1">
    <source>
        <dbReference type="ARBA" id="ARBA00004429"/>
    </source>
</evidence>
<keyword evidence="10" id="KW-1185">Reference proteome</keyword>
<dbReference type="NCBIfam" id="TIGR00786">
    <property type="entry name" value="dctM"/>
    <property type="match status" value="1"/>
</dbReference>
<gene>
    <name evidence="9" type="ORF">F9802_09515</name>
</gene>
<dbReference type="AlphaFoldDB" id="A0A6I1FGD1"/>
<feature type="transmembrane region" description="Helical" evidence="7">
    <location>
        <begin position="130"/>
        <end position="150"/>
    </location>
</feature>
<sequence>MNIAIATLSLFALFLANIPVAYAILGSTLLYFLISQQVEPMLLVQRMVAGIESVPLLAIPFFIVAGVLMNYTGITRRIANFAEVLTGHLPGGLAQVSIVLSTIMGGLSGSGLADAAMQAKIMHPEMNKKGYDPGFSASVIAASSLITPLIPPGIGMILYGYIGNVSIGKLFMAGIVPGLMTCLLMMIAVHFISKKRGYLPVRKKVARPKEVAIASKDAILALILPVIIIGGIRIGVFTPTEAGAVAVVYALLIGFLFYREMKISHLKQALKESVSTSSSILLIIAAGSAFGWILTWERIPHIATEYVTGMVGNPIAFLLVLNLFLLILGMFIEGNVAIIILTPLLIPMAQAYGIDPVHLGMIFLFNIGIGTITPPLGTAMFTVCSITKVKIQHFLKEVLPMYIVLIIALLLITFVPMISLWLPGMLM</sequence>